<dbReference type="Gene3D" id="2.60.40.420">
    <property type="entry name" value="Cupredoxins - blue copper proteins"/>
    <property type="match status" value="1"/>
</dbReference>
<dbReference type="InterPro" id="IPR008972">
    <property type="entry name" value="Cupredoxin"/>
</dbReference>
<dbReference type="GO" id="GO:0016491">
    <property type="term" value="F:oxidoreductase activity"/>
    <property type="evidence" value="ECO:0007669"/>
    <property type="project" value="TreeGrafter"/>
</dbReference>
<organism evidence="2 3">
    <name type="scientific">Brassica cretica</name>
    <name type="common">Mustard</name>
    <dbReference type="NCBI Taxonomy" id="69181"/>
    <lineage>
        <taxon>Eukaryota</taxon>
        <taxon>Viridiplantae</taxon>
        <taxon>Streptophyta</taxon>
        <taxon>Embryophyta</taxon>
        <taxon>Tracheophyta</taxon>
        <taxon>Spermatophyta</taxon>
        <taxon>Magnoliopsida</taxon>
        <taxon>eudicotyledons</taxon>
        <taxon>Gunneridae</taxon>
        <taxon>Pentapetalae</taxon>
        <taxon>rosids</taxon>
        <taxon>malvids</taxon>
        <taxon>Brassicales</taxon>
        <taxon>Brassicaceae</taxon>
        <taxon>Brassiceae</taxon>
        <taxon>Brassica</taxon>
    </lineage>
</organism>
<dbReference type="Proteomes" id="UP000712281">
    <property type="component" value="Unassembled WGS sequence"/>
</dbReference>
<dbReference type="InterPro" id="IPR045087">
    <property type="entry name" value="Cu-oxidase_fam"/>
</dbReference>
<gene>
    <name evidence="2" type="ORF">F2Q68_00038053</name>
</gene>
<proteinExistence type="predicted"/>
<dbReference type="PANTHER" id="PTHR11709:SF218">
    <property type="entry name" value="L-ASCORBATE OXIDASE"/>
    <property type="match status" value="1"/>
</dbReference>
<feature type="domain" description="Plastocyanin-like" evidence="1">
    <location>
        <begin position="4"/>
        <end position="75"/>
    </location>
</feature>
<protein>
    <recommendedName>
        <fullName evidence="1">Plastocyanin-like domain-containing protein</fullName>
    </recommendedName>
</protein>
<dbReference type="InterPro" id="IPR001117">
    <property type="entry name" value="Cu-oxidase_2nd"/>
</dbReference>
<evidence type="ECO:0000313" key="2">
    <source>
        <dbReference type="EMBL" id="KAF2553238.1"/>
    </source>
</evidence>
<evidence type="ECO:0000259" key="1">
    <source>
        <dbReference type="Pfam" id="PF00394"/>
    </source>
</evidence>
<dbReference type="SUPFAM" id="SSF49503">
    <property type="entry name" value="Cupredoxins"/>
    <property type="match status" value="1"/>
</dbReference>
<dbReference type="Pfam" id="PF00394">
    <property type="entry name" value="Cu-oxidase"/>
    <property type="match status" value="1"/>
</dbReference>
<comment type="caution">
    <text evidence="2">The sequence shown here is derived from an EMBL/GenBank/DDBJ whole genome shotgun (WGS) entry which is preliminary data.</text>
</comment>
<dbReference type="AlphaFoldDB" id="A0A8S9HB76"/>
<accession>A0A8S9HB76</accession>
<dbReference type="PANTHER" id="PTHR11709">
    <property type="entry name" value="MULTI-COPPER OXIDASE"/>
    <property type="match status" value="1"/>
</dbReference>
<sequence length="99" mass="11253">MSEIELQGHNLTVVEADGHYVEPFTVRNLFIYSGETYSVLFKADQNPSRNYWITTSIVSRPEKTPPATAVLNYHPNHPRKHPPIFGRHGTTRATVLHKA</sequence>
<evidence type="ECO:0000313" key="3">
    <source>
        <dbReference type="Proteomes" id="UP000712281"/>
    </source>
</evidence>
<name>A0A8S9HB76_BRACR</name>
<reference evidence="2" key="1">
    <citation type="submission" date="2019-12" db="EMBL/GenBank/DDBJ databases">
        <title>Genome sequencing and annotation of Brassica cretica.</title>
        <authorList>
            <person name="Studholme D.J."/>
            <person name="Sarris P.F."/>
        </authorList>
    </citation>
    <scope>NUCLEOTIDE SEQUENCE</scope>
    <source>
        <strain evidence="2">PFS-001/15</strain>
        <tissue evidence="2">Leaf</tissue>
    </source>
</reference>
<dbReference type="EMBL" id="QGKW02001988">
    <property type="protein sequence ID" value="KAF2553238.1"/>
    <property type="molecule type" value="Genomic_DNA"/>
</dbReference>